<gene>
    <name evidence="4" type="ORF">EDC28_105269</name>
</gene>
<dbReference type="InterPro" id="IPR036291">
    <property type="entry name" value="NAD(P)-bd_dom_sf"/>
</dbReference>
<dbReference type="SUPFAM" id="SSF51735">
    <property type="entry name" value="NAD(P)-binding Rossmann-fold domains"/>
    <property type="match status" value="1"/>
</dbReference>
<protein>
    <submittedName>
        <fullName evidence="4">Short-subunit dehydrogenase</fullName>
    </submittedName>
</protein>
<dbReference type="Pfam" id="PF00106">
    <property type="entry name" value="adh_short"/>
    <property type="match status" value="1"/>
</dbReference>
<evidence type="ECO:0000256" key="1">
    <source>
        <dbReference type="ARBA" id="ARBA00006484"/>
    </source>
</evidence>
<dbReference type="Gene3D" id="3.40.50.720">
    <property type="entry name" value="NAD(P)-binding Rossmann-like Domain"/>
    <property type="match status" value="1"/>
</dbReference>
<dbReference type="PANTHER" id="PTHR43391">
    <property type="entry name" value="RETINOL DEHYDROGENASE-RELATED"/>
    <property type="match status" value="1"/>
</dbReference>
<keyword evidence="5" id="KW-1185">Reference proteome</keyword>
<organism evidence="4 5">
    <name type="scientific">Gallaecimonas pentaromativorans</name>
    <dbReference type="NCBI Taxonomy" id="584787"/>
    <lineage>
        <taxon>Bacteria</taxon>
        <taxon>Pseudomonadati</taxon>
        <taxon>Pseudomonadota</taxon>
        <taxon>Gammaproteobacteria</taxon>
        <taxon>Enterobacterales</taxon>
        <taxon>Gallaecimonadaceae</taxon>
        <taxon>Gallaecimonas</taxon>
    </lineage>
</organism>
<proteinExistence type="inferred from homology"/>
<dbReference type="PRINTS" id="PR00081">
    <property type="entry name" value="GDHRDH"/>
</dbReference>
<sequence>MSTQPVIAFVTGANRGLGLEFVKALQAAGAAKIYAAARDPASITLPGVVPVKLDVTRPEEVTKAVALCGDVTLLINNAGIADFKGFVEEDSISATQRMMDTNFYGMIRVSQAFSPVLKANGGGAILNVLSVASWLGSPLLGPYAATKAAAWSYTNSLRLHLAEQQTQVSALHVGFMDTDMAKEVPYEKVSAASVARQAIAEVAAGKTEILADDVTRAVKAGLSPEQAVYLTAMER</sequence>
<keyword evidence="2" id="KW-0560">Oxidoreductase</keyword>
<accession>A0A3N1PBF4</accession>
<dbReference type="EMBL" id="RJUL01000005">
    <property type="protein sequence ID" value="ROQ25955.1"/>
    <property type="molecule type" value="Genomic_DNA"/>
</dbReference>
<dbReference type="InterPro" id="IPR020904">
    <property type="entry name" value="Sc_DH/Rdtase_CS"/>
</dbReference>
<evidence type="ECO:0000313" key="4">
    <source>
        <dbReference type="EMBL" id="ROQ25955.1"/>
    </source>
</evidence>
<dbReference type="PANTHER" id="PTHR43391:SF91">
    <property type="entry name" value="OS04G0390700 PROTEIN"/>
    <property type="match status" value="1"/>
</dbReference>
<evidence type="ECO:0000313" key="5">
    <source>
        <dbReference type="Proteomes" id="UP000268033"/>
    </source>
</evidence>
<evidence type="ECO:0000256" key="2">
    <source>
        <dbReference type="ARBA" id="ARBA00023002"/>
    </source>
</evidence>
<comment type="caution">
    <text evidence="4">The sequence shown here is derived from an EMBL/GenBank/DDBJ whole genome shotgun (WGS) entry which is preliminary data.</text>
</comment>
<reference evidence="4 5" key="1">
    <citation type="submission" date="2018-11" db="EMBL/GenBank/DDBJ databases">
        <title>Genomic Encyclopedia of Type Strains, Phase IV (KMG-IV): sequencing the most valuable type-strain genomes for metagenomic binning, comparative biology and taxonomic classification.</title>
        <authorList>
            <person name="Goeker M."/>
        </authorList>
    </citation>
    <scope>NUCLEOTIDE SEQUENCE [LARGE SCALE GENOMIC DNA]</scope>
    <source>
        <strain evidence="4 5">DSM 21945</strain>
    </source>
</reference>
<dbReference type="PROSITE" id="PS00061">
    <property type="entry name" value="ADH_SHORT"/>
    <property type="match status" value="1"/>
</dbReference>
<dbReference type="RefSeq" id="WP_123421650.1">
    <property type="nucleotide sequence ID" value="NZ_RJUL01000005.1"/>
</dbReference>
<dbReference type="InterPro" id="IPR002347">
    <property type="entry name" value="SDR_fam"/>
</dbReference>
<dbReference type="Proteomes" id="UP000268033">
    <property type="component" value="Unassembled WGS sequence"/>
</dbReference>
<dbReference type="GO" id="GO:0016491">
    <property type="term" value="F:oxidoreductase activity"/>
    <property type="evidence" value="ECO:0007669"/>
    <property type="project" value="UniProtKB-KW"/>
</dbReference>
<dbReference type="PRINTS" id="PR00080">
    <property type="entry name" value="SDRFAMILY"/>
</dbReference>
<dbReference type="GO" id="GO:0005829">
    <property type="term" value="C:cytosol"/>
    <property type="evidence" value="ECO:0007669"/>
    <property type="project" value="TreeGrafter"/>
</dbReference>
<dbReference type="AlphaFoldDB" id="A0A3N1PBF4"/>
<dbReference type="STRING" id="584787.GCA_001247655_03019"/>
<dbReference type="NCBIfam" id="NF006117">
    <property type="entry name" value="PRK08264.1-3"/>
    <property type="match status" value="1"/>
</dbReference>
<evidence type="ECO:0000256" key="3">
    <source>
        <dbReference type="RuleBase" id="RU000363"/>
    </source>
</evidence>
<name>A0A3N1PBF4_9GAMM</name>
<comment type="similarity">
    <text evidence="1 3">Belongs to the short-chain dehydrogenases/reductases (SDR) family.</text>
</comment>
<dbReference type="NCBIfam" id="NF006119">
    <property type="entry name" value="PRK08264.1-5"/>
    <property type="match status" value="1"/>
</dbReference>